<name>A0A955RJB9_9BACT</name>
<proteinExistence type="predicted"/>
<evidence type="ECO:0000256" key="1">
    <source>
        <dbReference type="SAM" id="SignalP"/>
    </source>
</evidence>
<dbReference type="EMBL" id="JAGQLK010000050">
    <property type="protein sequence ID" value="MCA9383294.1"/>
    <property type="molecule type" value="Genomic_DNA"/>
</dbReference>
<reference evidence="2" key="2">
    <citation type="journal article" date="2021" name="Microbiome">
        <title>Successional dynamics and alternative stable states in a saline activated sludge microbial community over 9 years.</title>
        <authorList>
            <person name="Wang Y."/>
            <person name="Ye J."/>
            <person name="Ju F."/>
            <person name="Liu L."/>
            <person name="Boyd J.A."/>
            <person name="Deng Y."/>
            <person name="Parks D.H."/>
            <person name="Jiang X."/>
            <person name="Yin X."/>
            <person name="Woodcroft B.J."/>
            <person name="Tyson G.W."/>
            <person name="Hugenholtz P."/>
            <person name="Polz M.F."/>
            <person name="Zhang T."/>
        </authorList>
    </citation>
    <scope>NUCLEOTIDE SEQUENCE</scope>
    <source>
        <strain evidence="2">HKST-UBA14</strain>
    </source>
</reference>
<feature type="chain" id="PRO_5037004311" evidence="1">
    <location>
        <begin position="28"/>
        <end position="117"/>
    </location>
</feature>
<protein>
    <submittedName>
        <fullName evidence="2">Uncharacterized protein</fullName>
    </submittedName>
</protein>
<dbReference type="AlphaFoldDB" id="A0A955RJB9"/>
<keyword evidence="1" id="KW-0732">Signal</keyword>
<feature type="signal peptide" evidence="1">
    <location>
        <begin position="1"/>
        <end position="27"/>
    </location>
</feature>
<organism evidence="2 3">
    <name type="scientific">Candidatus Dojkabacteria bacterium</name>
    <dbReference type="NCBI Taxonomy" id="2099670"/>
    <lineage>
        <taxon>Bacteria</taxon>
        <taxon>Candidatus Dojkabacteria</taxon>
    </lineage>
</organism>
<evidence type="ECO:0000313" key="3">
    <source>
        <dbReference type="Proteomes" id="UP000783287"/>
    </source>
</evidence>
<evidence type="ECO:0000313" key="2">
    <source>
        <dbReference type="EMBL" id="MCA9383294.1"/>
    </source>
</evidence>
<accession>A0A955RJB9</accession>
<gene>
    <name evidence="2" type="ORF">KC909_02930</name>
</gene>
<reference evidence="2" key="1">
    <citation type="submission" date="2020-04" db="EMBL/GenBank/DDBJ databases">
        <authorList>
            <person name="Zhang T."/>
        </authorList>
    </citation>
    <scope>NUCLEOTIDE SEQUENCE</scope>
    <source>
        <strain evidence="2">HKST-UBA14</strain>
    </source>
</reference>
<dbReference type="Proteomes" id="UP000783287">
    <property type="component" value="Unassembled WGS sequence"/>
</dbReference>
<sequence length="117" mass="12339">MSKLNKIFLVLLFASTILPLLPNAALAADWNEEGYVCPAGYVSIDGGKNSLGEDILKTETSGQAQGDINEFPYICANKNIVNGFAIDGAGEIIVQQQVALYGVFGAMGGSRENGLVK</sequence>
<comment type="caution">
    <text evidence="2">The sequence shown here is derived from an EMBL/GenBank/DDBJ whole genome shotgun (WGS) entry which is preliminary data.</text>
</comment>